<keyword evidence="4" id="KW-0285">Flavoprotein</keyword>
<dbReference type="InterPro" id="IPR023753">
    <property type="entry name" value="FAD/NAD-binding_dom"/>
</dbReference>
<dbReference type="InterPro" id="IPR001155">
    <property type="entry name" value="OxRdtase_FMN_N"/>
</dbReference>
<proteinExistence type="inferred from homology"/>
<dbReference type="GO" id="GO:0010181">
    <property type="term" value="F:FMN binding"/>
    <property type="evidence" value="ECO:0007669"/>
    <property type="project" value="InterPro"/>
</dbReference>
<name>A0A1E3AC44_9FIRM</name>
<dbReference type="PANTHER" id="PTHR42917:SF2">
    <property type="entry name" value="2,4-DIENOYL-COA REDUCTASE [(2E)-ENOYL-COA-PRODUCING]"/>
    <property type="match status" value="1"/>
</dbReference>
<comment type="cofactor">
    <cofactor evidence="1">
        <name>FMN</name>
        <dbReference type="ChEBI" id="CHEBI:58210"/>
    </cofactor>
</comment>
<dbReference type="Gene3D" id="3.20.20.70">
    <property type="entry name" value="Aldolase class I"/>
    <property type="match status" value="1"/>
</dbReference>
<keyword evidence="9" id="KW-0411">Iron-sulfur</keyword>
<dbReference type="InterPro" id="IPR036188">
    <property type="entry name" value="FAD/NAD-bd_sf"/>
</dbReference>
<dbReference type="SUPFAM" id="SSF51905">
    <property type="entry name" value="FAD/NAD(P)-binding domain"/>
    <property type="match status" value="1"/>
</dbReference>
<comment type="similarity">
    <text evidence="3">In the N-terminal section; belongs to the NADH:flavin oxidoreductase/NADH oxidase family.</text>
</comment>
<dbReference type="InterPro" id="IPR051793">
    <property type="entry name" value="NADH:flavin_oxidoreductase"/>
</dbReference>
<feature type="domain" description="NADH:flavin oxidoreductase/NADH oxidase N-terminal" evidence="10">
    <location>
        <begin position="8"/>
        <end position="355"/>
    </location>
</feature>
<dbReference type="Proteomes" id="UP000094067">
    <property type="component" value="Unassembled WGS sequence"/>
</dbReference>
<comment type="caution">
    <text evidence="12">The sequence shown here is derived from an EMBL/GenBank/DDBJ whole genome shotgun (WGS) entry which is preliminary data.</text>
</comment>
<reference evidence="12 13" key="1">
    <citation type="submission" date="2016-07" db="EMBL/GenBank/DDBJ databases">
        <title>Characterization of isolates of Eisenbergiella tayi derived from blood cultures, using whole genome sequencing.</title>
        <authorList>
            <person name="Burdz T."/>
            <person name="Wiebe D."/>
            <person name="Huynh C."/>
            <person name="Bernard K."/>
        </authorList>
    </citation>
    <scope>NUCLEOTIDE SEQUENCE [LARGE SCALE GENOMIC DNA]</scope>
    <source>
        <strain evidence="12 13">NML 110608</strain>
    </source>
</reference>
<dbReference type="Gene3D" id="3.50.50.60">
    <property type="entry name" value="FAD/NAD(P)-binding domain"/>
    <property type="match status" value="1"/>
</dbReference>
<dbReference type="AlphaFoldDB" id="A0A1E3AC44"/>
<keyword evidence="6" id="KW-0479">Metal-binding</keyword>
<dbReference type="GO" id="GO:0046872">
    <property type="term" value="F:metal ion binding"/>
    <property type="evidence" value="ECO:0007669"/>
    <property type="project" value="UniProtKB-KW"/>
</dbReference>
<keyword evidence="5" id="KW-0288">FMN</keyword>
<evidence type="ECO:0000256" key="1">
    <source>
        <dbReference type="ARBA" id="ARBA00001917"/>
    </source>
</evidence>
<feature type="domain" description="FAD/NAD(P)-binding" evidence="11">
    <location>
        <begin position="401"/>
        <end position="625"/>
    </location>
</feature>
<accession>A0A1E3AC44</accession>
<comment type="cofactor">
    <cofactor evidence="2">
        <name>[4Fe-4S] cluster</name>
        <dbReference type="ChEBI" id="CHEBI:49883"/>
    </cofactor>
</comment>
<organism evidence="12 13">
    <name type="scientific">Eisenbergiella tayi</name>
    <dbReference type="NCBI Taxonomy" id="1432052"/>
    <lineage>
        <taxon>Bacteria</taxon>
        <taxon>Bacillati</taxon>
        <taxon>Bacillota</taxon>
        <taxon>Clostridia</taxon>
        <taxon>Lachnospirales</taxon>
        <taxon>Lachnospiraceae</taxon>
        <taxon>Eisenbergiella</taxon>
    </lineage>
</organism>
<keyword evidence="8" id="KW-0408">Iron</keyword>
<dbReference type="GO" id="GO:0051536">
    <property type="term" value="F:iron-sulfur cluster binding"/>
    <property type="evidence" value="ECO:0007669"/>
    <property type="project" value="UniProtKB-KW"/>
</dbReference>
<evidence type="ECO:0000256" key="6">
    <source>
        <dbReference type="ARBA" id="ARBA00022723"/>
    </source>
</evidence>
<evidence type="ECO:0000256" key="9">
    <source>
        <dbReference type="ARBA" id="ARBA00023014"/>
    </source>
</evidence>
<protein>
    <submittedName>
        <fullName evidence="12">NADH oxidase</fullName>
        <ecNumber evidence="12">1.-.-.-</ecNumber>
    </submittedName>
</protein>
<gene>
    <name evidence="12" type="ORF">BEI61_02225</name>
</gene>
<keyword evidence="7 12" id="KW-0560">Oxidoreductase</keyword>
<dbReference type="EC" id="1.-.-.-" evidence="12"/>
<dbReference type="PRINTS" id="PR00368">
    <property type="entry name" value="FADPNR"/>
</dbReference>
<evidence type="ECO:0000256" key="4">
    <source>
        <dbReference type="ARBA" id="ARBA00022630"/>
    </source>
</evidence>
<sequence>MNSKYPNLLSPGTIGSLEIRNKTVMCAMGMSQSDQGFVNQAVINHYAERAKGGIGLIMVEVTCVDAPVGLNTSRMLVIDDDKYIPGMAKLADAIHQHGAKCLLQISHTGRGSRRAVTGHQPVAPSAVAMPYSFMMGLSNEEPRALTIEEIHEIEDKYAQAAVRAKKAGFDGIELHSVGYYMGQQFLSSTANIRTDEYGGNPENRVRFHLNIIRKIKELCGKDFTVAVKLSAVEQGEDAGITMQDGMYYAKRFQEEGVDALEVLAGTWKKEASMEDIPDSGSPKGQAIGLCMALKMGIQQMTGKPAAIKMIGGGRAQDPAVAEAALASGQCDFIFIGKGVLVQPDLVNLIEQDREEEIRPCLGCGVCIDVQLQDGACARCSGNAVLGNGDNDYTIPPAQKSKKVIVVGGGVAGVEAARIAAVRGHQVSLYEKADKIGGQIFYAAAPPHKENMAPLIPYLEHQLEVKHVDVHLNEEITPEKILELKPDAVVCATGVLPSTLPIPGFSRTINAKEVLDGKETGEQIVIIGGGSVGCETAEYLAEKGKKVTVIEMLDTMAEKMVNVARTILMGHLKGLGVTLLTSCKCLEITDSSVACQDKEGTVHTIPADTVVAAVGDKAGNALYRALEGKVPELYNIGDSAKPDSIAASVSQGYYCGLGL</sequence>
<evidence type="ECO:0000256" key="8">
    <source>
        <dbReference type="ARBA" id="ARBA00023004"/>
    </source>
</evidence>
<evidence type="ECO:0000256" key="3">
    <source>
        <dbReference type="ARBA" id="ARBA00011048"/>
    </source>
</evidence>
<dbReference type="Pfam" id="PF07992">
    <property type="entry name" value="Pyr_redox_2"/>
    <property type="match status" value="1"/>
</dbReference>
<evidence type="ECO:0000313" key="13">
    <source>
        <dbReference type="Proteomes" id="UP000094067"/>
    </source>
</evidence>
<dbReference type="Pfam" id="PF00724">
    <property type="entry name" value="Oxidored_FMN"/>
    <property type="match status" value="1"/>
</dbReference>
<dbReference type="SUPFAM" id="SSF51395">
    <property type="entry name" value="FMN-linked oxidoreductases"/>
    <property type="match status" value="1"/>
</dbReference>
<dbReference type="PANTHER" id="PTHR42917">
    <property type="entry name" value="2,4-DIENOYL-COA REDUCTASE"/>
    <property type="match status" value="1"/>
</dbReference>
<dbReference type="InterPro" id="IPR013785">
    <property type="entry name" value="Aldolase_TIM"/>
</dbReference>
<dbReference type="GO" id="GO:0016491">
    <property type="term" value="F:oxidoreductase activity"/>
    <property type="evidence" value="ECO:0007669"/>
    <property type="project" value="UniProtKB-KW"/>
</dbReference>
<evidence type="ECO:0000313" key="12">
    <source>
        <dbReference type="EMBL" id="ODM06335.1"/>
    </source>
</evidence>
<evidence type="ECO:0000256" key="5">
    <source>
        <dbReference type="ARBA" id="ARBA00022643"/>
    </source>
</evidence>
<evidence type="ECO:0000256" key="2">
    <source>
        <dbReference type="ARBA" id="ARBA00001966"/>
    </source>
</evidence>
<dbReference type="EMBL" id="MCGH01000002">
    <property type="protein sequence ID" value="ODM06335.1"/>
    <property type="molecule type" value="Genomic_DNA"/>
</dbReference>
<evidence type="ECO:0000259" key="10">
    <source>
        <dbReference type="Pfam" id="PF00724"/>
    </source>
</evidence>
<dbReference type="PATRIC" id="fig|1432052.4.peg.2487"/>
<dbReference type="CDD" id="cd02803">
    <property type="entry name" value="OYE_like_FMN_family"/>
    <property type="match status" value="1"/>
</dbReference>
<evidence type="ECO:0000259" key="11">
    <source>
        <dbReference type="Pfam" id="PF07992"/>
    </source>
</evidence>
<dbReference type="RefSeq" id="WP_069152314.1">
    <property type="nucleotide sequence ID" value="NZ_MCGH01000002.1"/>
</dbReference>
<evidence type="ECO:0000256" key="7">
    <source>
        <dbReference type="ARBA" id="ARBA00023002"/>
    </source>
</evidence>
<dbReference type="Gene3D" id="3.40.50.720">
    <property type="entry name" value="NAD(P)-binding Rossmann-like Domain"/>
    <property type="match status" value="1"/>
</dbReference>